<evidence type="ECO:0000256" key="1">
    <source>
        <dbReference type="ARBA" id="ARBA00022448"/>
    </source>
</evidence>
<evidence type="ECO:0000256" key="7">
    <source>
        <dbReference type="ARBA" id="ARBA00023065"/>
    </source>
</evidence>
<dbReference type="InterPro" id="IPR008995">
    <property type="entry name" value="Mo/tungstate-bd_C_term_dom"/>
</dbReference>
<dbReference type="GO" id="GO:0015408">
    <property type="term" value="F:ABC-type ferric iron transporter activity"/>
    <property type="evidence" value="ECO:0007669"/>
    <property type="project" value="InterPro"/>
</dbReference>
<reference evidence="11" key="1">
    <citation type="submission" date="2016-10" db="EMBL/GenBank/DDBJ databases">
        <title>Draft Genome Sequence of Nocardioides luteus Strain BAFB, an Alkane-Degrading Bacterium Isolated from JP-7 Polluted Soil.</title>
        <authorList>
            <person name="Brown L."/>
            <person name="Ruiz O.N."/>
            <person name="Gunasekera T."/>
        </authorList>
    </citation>
    <scope>NUCLEOTIDE SEQUENCE [LARGE SCALE GENOMIC DNA]</scope>
    <source>
        <strain evidence="11">BAFB</strain>
    </source>
</reference>
<dbReference type="GO" id="GO:0005524">
    <property type="term" value="F:ATP binding"/>
    <property type="evidence" value="ECO:0007669"/>
    <property type="project" value="UniProtKB-KW"/>
</dbReference>
<dbReference type="FunFam" id="3.40.50.300:FF:000425">
    <property type="entry name" value="Probable ABC transporter, ATP-binding subunit"/>
    <property type="match status" value="1"/>
</dbReference>
<dbReference type="PANTHER" id="PTHR42781">
    <property type="entry name" value="SPERMIDINE/PUTRESCINE IMPORT ATP-BINDING PROTEIN POTA"/>
    <property type="match status" value="1"/>
</dbReference>
<keyword evidence="7" id="KW-0406">Ion transport</keyword>
<evidence type="ECO:0000256" key="6">
    <source>
        <dbReference type="ARBA" id="ARBA00023004"/>
    </source>
</evidence>
<dbReference type="PROSITE" id="PS50893">
    <property type="entry name" value="ABC_TRANSPORTER_2"/>
    <property type="match status" value="1"/>
</dbReference>
<evidence type="ECO:0000256" key="4">
    <source>
        <dbReference type="ARBA" id="ARBA00022741"/>
    </source>
</evidence>
<evidence type="ECO:0000259" key="10">
    <source>
        <dbReference type="PROSITE" id="PS50893"/>
    </source>
</evidence>
<keyword evidence="3" id="KW-0410">Iron transport</keyword>
<dbReference type="SUPFAM" id="SSF50331">
    <property type="entry name" value="MOP-like"/>
    <property type="match status" value="1"/>
</dbReference>
<evidence type="ECO:0000313" key="11">
    <source>
        <dbReference type="EMBL" id="OIJ27547.1"/>
    </source>
</evidence>
<dbReference type="PROSITE" id="PS00211">
    <property type="entry name" value="ABC_TRANSPORTER_1"/>
    <property type="match status" value="1"/>
</dbReference>
<dbReference type="Gene3D" id="3.40.50.300">
    <property type="entry name" value="P-loop containing nucleotide triphosphate hydrolases"/>
    <property type="match status" value="1"/>
</dbReference>
<evidence type="ECO:0000256" key="9">
    <source>
        <dbReference type="ARBA" id="ARBA00066388"/>
    </source>
</evidence>
<dbReference type="GO" id="GO:0016887">
    <property type="term" value="F:ATP hydrolysis activity"/>
    <property type="evidence" value="ECO:0007669"/>
    <property type="project" value="InterPro"/>
</dbReference>
<keyword evidence="2" id="KW-1003">Cell membrane</keyword>
<dbReference type="Pfam" id="PF08402">
    <property type="entry name" value="TOBE_2"/>
    <property type="match status" value="1"/>
</dbReference>
<dbReference type="PANTHER" id="PTHR42781:SF4">
    <property type="entry name" value="SPERMIDINE_PUTRESCINE IMPORT ATP-BINDING PROTEIN POTA"/>
    <property type="match status" value="1"/>
</dbReference>
<dbReference type="Pfam" id="PF00005">
    <property type="entry name" value="ABC_tran"/>
    <property type="match status" value="1"/>
</dbReference>
<dbReference type="EC" id="7.6.2.9" evidence="9"/>
<evidence type="ECO:0000256" key="5">
    <source>
        <dbReference type="ARBA" id="ARBA00022840"/>
    </source>
</evidence>
<dbReference type="GO" id="GO:0015418">
    <property type="term" value="F:ABC-type quaternary ammonium compound transporting activity"/>
    <property type="evidence" value="ECO:0007669"/>
    <property type="project" value="UniProtKB-EC"/>
</dbReference>
<keyword evidence="6" id="KW-0408">Iron</keyword>
<dbReference type="InterPro" id="IPR003439">
    <property type="entry name" value="ABC_transporter-like_ATP-bd"/>
</dbReference>
<dbReference type="InterPro" id="IPR015853">
    <property type="entry name" value="ABC_transpr_FbpC"/>
</dbReference>
<dbReference type="CDD" id="cd03259">
    <property type="entry name" value="ABC_Carb_Solutes_like"/>
    <property type="match status" value="1"/>
</dbReference>
<organism evidence="11 12">
    <name type="scientific">Nocardioides luteus</name>
    <dbReference type="NCBI Taxonomy" id="1844"/>
    <lineage>
        <taxon>Bacteria</taxon>
        <taxon>Bacillati</taxon>
        <taxon>Actinomycetota</taxon>
        <taxon>Actinomycetes</taxon>
        <taxon>Propionibacteriales</taxon>
        <taxon>Nocardioidaceae</taxon>
        <taxon>Nocardioides</taxon>
    </lineage>
</organism>
<dbReference type="GO" id="GO:0043190">
    <property type="term" value="C:ATP-binding cassette (ABC) transporter complex"/>
    <property type="evidence" value="ECO:0007669"/>
    <property type="project" value="InterPro"/>
</dbReference>
<gene>
    <name evidence="11" type="ORF">UG56_007645</name>
</gene>
<keyword evidence="1" id="KW-0813">Transport</keyword>
<dbReference type="InterPro" id="IPR050093">
    <property type="entry name" value="ABC_SmlMolc_Importer"/>
</dbReference>
<dbReference type="RefSeq" id="WP_052694256.1">
    <property type="nucleotide sequence ID" value="NZ_JZDQ02000008.1"/>
</dbReference>
<accession>A0A1J4N7P9</accession>
<dbReference type="InterPro" id="IPR017871">
    <property type="entry name" value="ABC_transporter-like_CS"/>
</dbReference>
<protein>
    <recommendedName>
        <fullName evidence="9">ABC-type quaternary amine transporter</fullName>
        <ecNumber evidence="9">7.6.2.9</ecNumber>
    </recommendedName>
</protein>
<sequence>MTTALQVSGLRAGHGGRQVLDGLDLTVEGGVTAVLGASGCGKTTLLRCVAGFITPSAGEIRIGGRSVAGLAPRRRGVGYVPQEGALFPHLDVGGNIAFGLGSSVSRAERQARVAELLRLLELPAELAERHPHELSGGQQQRVAVARALAPRPRLVLLDEPFSSLDAGLREESGRAVVRALRTAGAAALLVTHDQGEALSLADQVAVMASGRFLQVGSSAEVYLTPEHPAVAAFLGSATLLSGEVVDGRVESPLGEVALLTAQPAGPVTLVVRAEQVQVSADATSGTKGVVEEVSFFGHDATIRVRVSDDVRVTARVPGTGIPDIGATVALEVVGPLVGYAGDGR</sequence>
<dbReference type="STRING" id="1844.UG56_007645"/>
<evidence type="ECO:0000256" key="8">
    <source>
        <dbReference type="ARBA" id="ARBA00023136"/>
    </source>
</evidence>
<dbReference type="SUPFAM" id="SSF52540">
    <property type="entry name" value="P-loop containing nucleoside triphosphate hydrolases"/>
    <property type="match status" value="1"/>
</dbReference>
<comment type="caution">
    <text evidence="11">The sequence shown here is derived from an EMBL/GenBank/DDBJ whole genome shotgun (WGS) entry which is preliminary data.</text>
</comment>
<dbReference type="SMART" id="SM00382">
    <property type="entry name" value="AAA"/>
    <property type="match status" value="1"/>
</dbReference>
<dbReference type="InterPro" id="IPR013611">
    <property type="entry name" value="Transp-assoc_OB_typ2"/>
</dbReference>
<dbReference type="AlphaFoldDB" id="A0A1J4N7P9"/>
<dbReference type="Proteomes" id="UP000033772">
    <property type="component" value="Unassembled WGS sequence"/>
</dbReference>
<evidence type="ECO:0000313" key="12">
    <source>
        <dbReference type="Proteomes" id="UP000033772"/>
    </source>
</evidence>
<keyword evidence="8" id="KW-0472">Membrane</keyword>
<name>A0A1J4N7P9_9ACTN</name>
<feature type="domain" description="ABC transporter" evidence="10">
    <location>
        <begin position="5"/>
        <end position="234"/>
    </location>
</feature>
<evidence type="ECO:0000256" key="3">
    <source>
        <dbReference type="ARBA" id="ARBA00022496"/>
    </source>
</evidence>
<dbReference type="OrthoDB" id="3180400at2"/>
<dbReference type="InterPro" id="IPR027417">
    <property type="entry name" value="P-loop_NTPase"/>
</dbReference>
<keyword evidence="4" id="KW-0547">Nucleotide-binding</keyword>
<evidence type="ECO:0000256" key="2">
    <source>
        <dbReference type="ARBA" id="ARBA00022475"/>
    </source>
</evidence>
<dbReference type="InterPro" id="IPR003593">
    <property type="entry name" value="AAA+_ATPase"/>
</dbReference>
<dbReference type="EMBL" id="JZDQ02000008">
    <property type="protein sequence ID" value="OIJ27547.1"/>
    <property type="molecule type" value="Genomic_DNA"/>
</dbReference>
<proteinExistence type="predicted"/>
<keyword evidence="12" id="KW-1185">Reference proteome</keyword>
<keyword evidence="5 11" id="KW-0067">ATP-binding</keyword>